<evidence type="ECO:0000313" key="3">
    <source>
        <dbReference type="Proteomes" id="UP000182235"/>
    </source>
</evidence>
<evidence type="ECO:0000256" key="1">
    <source>
        <dbReference type="SAM" id="Phobius"/>
    </source>
</evidence>
<feature type="transmembrane region" description="Helical" evidence="1">
    <location>
        <begin position="169"/>
        <end position="189"/>
    </location>
</feature>
<feature type="transmembrane region" description="Helical" evidence="1">
    <location>
        <begin position="74"/>
        <end position="99"/>
    </location>
</feature>
<comment type="caution">
    <text evidence="2">The sequence shown here is derived from an EMBL/GenBank/DDBJ whole genome shotgun (WGS) entry which is preliminary data.</text>
</comment>
<dbReference type="Proteomes" id="UP000182235">
    <property type="component" value="Unassembled WGS sequence"/>
</dbReference>
<keyword evidence="3" id="KW-1185">Reference proteome</keyword>
<accession>A0A1J9QSG6</accession>
<name>A0A1J9QSG6_9EURO</name>
<gene>
    <name evidence="2" type="ORF">AJ78_01763</name>
</gene>
<dbReference type="EMBL" id="LGRN01000042">
    <property type="protein sequence ID" value="OJD18205.1"/>
    <property type="molecule type" value="Genomic_DNA"/>
</dbReference>
<feature type="transmembrane region" description="Helical" evidence="1">
    <location>
        <begin position="120"/>
        <end position="138"/>
    </location>
</feature>
<dbReference type="OrthoDB" id="4187095at2759"/>
<keyword evidence="1" id="KW-0472">Membrane</keyword>
<feature type="transmembrane region" description="Helical" evidence="1">
    <location>
        <begin position="6"/>
        <end position="24"/>
    </location>
</feature>
<keyword evidence="1" id="KW-0812">Transmembrane</keyword>
<feature type="transmembrane region" description="Helical" evidence="1">
    <location>
        <begin position="36"/>
        <end position="54"/>
    </location>
</feature>
<organism evidence="2 3">
    <name type="scientific">Emergomyces pasteurianus Ep9510</name>
    <dbReference type="NCBI Taxonomy" id="1447872"/>
    <lineage>
        <taxon>Eukaryota</taxon>
        <taxon>Fungi</taxon>
        <taxon>Dikarya</taxon>
        <taxon>Ascomycota</taxon>
        <taxon>Pezizomycotina</taxon>
        <taxon>Eurotiomycetes</taxon>
        <taxon>Eurotiomycetidae</taxon>
        <taxon>Onygenales</taxon>
        <taxon>Ajellomycetaceae</taxon>
        <taxon>Emergomyces</taxon>
    </lineage>
</organism>
<reference evidence="2 3" key="1">
    <citation type="submission" date="2015-07" db="EMBL/GenBank/DDBJ databases">
        <title>Emmonsia species relationships and genome sequence.</title>
        <authorList>
            <consortium name="The Broad Institute Genomics Platform"/>
            <person name="Cuomo C.A."/>
            <person name="Munoz J.F."/>
            <person name="Imamovic A."/>
            <person name="Priest M.E."/>
            <person name="Young S."/>
            <person name="Clay O.K."/>
            <person name="McEwen J.G."/>
        </authorList>
    </citation>
    <scope>NUCLEOTIDE SEQUENCE [LARGE SCALE GENOMIC DNA]</scope>
    <source>
        <strain evidence="2 3">UAMH 9510</strain>
    </source>
</reference>
<dbReference type="VEuPathDB" id="FungiDB:AJ78_01763"/>
<protein>
    <submittedName>
        <fullName evidence="2">Uncharacterized protein</fullName>
    </submittedName>
</protein>
<proteinExistence type="predicted"/>
<sequence>MWLLLWPIIFWAAAVVLAASLSYIRRRLEMPRTECILSVIFALLNSTAITLLGYQWVSYELDFDELNKQYPHIINVQCIVSHVLFFSFIGLCITCWGGYLLAKRTPSNHNRHVDNSRLQLLFCAFAVGGAWMITYPSSQAKDGQTYFGDLFKTGKYKELQDTLQSIANLHLALMILAWLLFYAGLCAYARGLHTLQSHILNYLYNRPSGFQHEVSAAVYSPDPPSRSEFGDLGAEFFSNRTLVELKAFDQHPTVRPDATATPHAHPRLPPQAFLGEENLSPSLVSIDTFDVEAPQTTPCSSVYRA</sequence>
<dbReference type="AlphaFoldDB" id="A0A1J9QSG6"/>
<evidence type="ECO:0000313" key="2">
    <source>
        <dbReference type="EMBL" id="OJD18205.1"/>
    </source>
</evidence>
<keyword evidence="1" id="KW-1133">Transmembrane helix</keyword>